<dbReference type="PIRSF" id="PIRSF018266">
    <property type="entry name" value="FecR"/>
    <property type="match status" value="1"/>
</dbReference>
<dbReference type="RefSeq" id="WP_183669169.1">
    <property type="nucleotide sequence ID" value="NZ_BMPB01000003.1"/>
</dbReference>
<evidence type="ECO:0000313" key="5">
    <source>
        <dbReference type="Proteomes" id="UP000533637"/>
    </source>
</evidence>
<feature type="transmembrane region" description="Helical" evidence="1">
    <location>
        <begin position="96"/>
        <end position="117"/>
    </location>
</feature>
<dbReference type="Pfam" id="PF16344">
    <property type="entry name" value="FecR_C"/>
    <property type="match status" value="1"/>
</dbReference>
<evidence type="ECO:0000259" key="3">
    <source>
        <dbReference type="Pfam" id="PF16344"/>
    </source>
</evidence>
<dbReference type="PANTHER" id="PTHR30273">
    <property type="entry name" value="PERIPLASMIC SIGNAL SENSOR AND SIGMA FACTOR ACTIVATOR FECR-RELATED"/>
    <property type="match status" value="1"/>
</dbReference>
<accession>A0ABR6KJL5</accession>
<dbReference type="EMBL" id="JACHOC010000002">
    <property type="protein sequence ID" value="MBB4620999.1"/>
    <property type="molecule type" value="Genomic_DNA"/>
</dbReference>
<keyword evidence="1" id="KW-0472">Membrane</keyword>
<sequence>MRDTIIISLLQKYIKDQCSEQELRTLLQWLKSPDSHAGLDSVIQPLWDAIDRDMVQPTSERETELRKEVSSLLSKIEHKNKSANTSVRNKNRLNGFYRIAAILILAFSVTFGLLKIYDRPQQMITYTEKISAKGEKKSIRLADGTKIILNSDTKVRIPNNFNKEERTIEIEGEGFFDVTPDPDKPFVIKSGEAQVKVLGTSFDFKSYKEDEFIKLTVSTGKVRVNVADQDLQLAVSPNEHLSINKIDGNVRKETIEENNYIKWIHGSLYFNKEPIREVIKTINRTYNRKVILQCKDCDYRITGTHDNKSIEAVIEAICFTTGLRSRLEGDNIILYDKH</sequence>
<dbReference type="InterPro" id="IPR012373">
    <property type="entry name" value="Ferrdict_sens_TM"/>
</dbReference>
<dbReference type="Proteomes" id="UP000533637">
    <property type="component" value="Unassembled WGS sequence"/>
</dbReference>
<keyword evidence="5" id="KW-1185">Reference proteome</keyword>
<dbReference type="Gene3D" id="2.60.120.1440">
    <property type="match status" value="1"/>
</dbReference>
<organism evidence="4 5">
    <name type="scientific">Parabacteroides faecis</name>
    <dbReference type="NCBI Taxonomy" id="1217282"/>
    <lineage>
        <taxon>Bacteria</taxon>
        <taxon>Pseudomonadati</taxon>
        <taxon>Bacteroidota</taxon>
        <taxon>Bacteroidia</taxon>
        <taxon>Bacteroidales</taxon>
        <taxon>Tannerellaceae</taxon>
        <taxon>Parabacteroides</taxon>
    </lineage>
</organism>
<protein>
    <submittedName>
        <fullName evidence="4">Ferric-dicitrate binding protein FerR (Iron transport regulator)</fullName>
    </submittedName>
</protein>
<reference evidence="4 5" key="1">
    <citation type="submission" date="2020-08" db="EMBL/GenBank/DDBJ databases">
        <title>Genomic Encyclopedia of Type Strains, Phase IV (KMG-IV): sequencing the most valuable type-strain genomes for metagenomic binning, comparative biology and taxonomic classification.</title>
        <authorList>
            <person name="Goeker M."/>
        </authorList>
    </citation>
    <scope>NUCLEOTIDE SEQUENCE [LARGE SCALE GENOMIC DNA]</scope>
    <source>
        <strain evidence="4 5">DSM 102983</strain>
    </source>
</reference>
<keyword evidence="1" id="KW-1133">Transmembrane helix</keyword>
<dbReference type="InterPro" id="IPR006860">
    <property type="entry name" value="FecR"/>
</dbReference>
<dbReference type="PANTHER" id="PTHR30273:SF2">
    <property type="entry name" value="PROTEIN FECR"/>
    <property type="match status" value="1"/>
</dbReference>
<evidence type="ECO:0000256" key="1">
    <source>
        <dbReference type="SAM" id="Phobius"/>
    </source>
</evidence>
<proteinExistence type="predicted"/>
<evidence type="ECO:0000259" key="2">
    <source>
        <dbReference type="Pfam" id="PF04773"/>
    </source>
</evidence>
<evidence type="ECO:0000313" key="4">
    <source>
        <dbReference type="EMBL" id="MBB4620999.1"/>
    </source>
</evidence>
<feature type="domain" description="Protein FecR C-terminal" evidence="3">
    <location>
        <begin position="268"/>
        <end position="334"/>
    </location>
</feature>
<keyword evidence="1" id="KW-0812">Transmembrane</keyword>
<feature type="domain" description="FecR protein" evidence="2">
    <location>
        <begin position="132"/>
        <end position="223"/>
    </location>
</feature>
<name>A0ABR6KJL5_9BACT</name>
<gene>
    <name evidence="4" type="ORF">GGQ57_000893</name>
</gene>
<dbReference type="InterPro" id="IPR032508">
    <property type="entry name" value="FecR_C"/>
</dbReference>
<comment type="caution">
    <text evidence="4">The sequence shown here is derived from an EMBL/GenBank/DDBJ whole genome shotgun (WGS) entry which is preliminary data.</text>
</comment>
<dbReference type="Pfam" id="PF04773">
    <property type="entry name" value="FecR"/>
    <property type="match status" value="1"/>
</dbReference>
<dbReference type="Gene3D" id="3.55.50.30">
    <property type="match status" value="1"/>
</dbReference>